<sequence length="98" mass="11607">MKCPRKRYRRYRQARLAGTRGRDYPLEHACYHSLRKNARKANSRHRARYRLMRLGLVSIGDHRVIHHRNGNALDNRRSNLAILSSAAHRGHHRAQHAR</sequence>
<reference evidence="1 2" key="1">
    <citation type="journal article" date="2024" name="Nat. Commun.">
        <title>Phylogenomics reveals the evolutionary origins of lichenization in chlorophyte algae.</title>
        <authorList>
            <person name="Puginier C."/>
            <person name="Libourel C."/>
            <person name="Otte J."/>
            <person name="Skaloud P."/>
            <person name="Haon M."/>
            <person name="Grisel S."/>
            <person name="Petersen M."/>
            <person name="Berrin J.G."/>
            <person name="Delaux P.M."/>
            <person name="Dal Grande F."/>
            <person name="Keller J."/>
        </authorList>
    </citation>
    <scope>NUCLEOTIDE SEQUENCE [LARGE SCALE GENOMIC DNA]</scope>
    <source>
        <strain evidence="1 2">SAG 2145</strain>
    </source>
</reference>
<dbReference type="Proteomes" id="UP001438707">
    <property type="component" value="Unassembled WGS sequence"/>
</dbReference>
<dbReference type="AlphaFoldDB" id="A0AAW1QZT4"/>
<dbReference type="SUPFAM" id="SSF54060">
    <property type="entry name" value="His-Me finger endonucleases"/>
    <property type="match status" value="1"/>
</dbReference>
<comment type="caution">
    <text evidence="1">The sequence shown here is derived from an EMBL/GenBank/DDBJ whole genome shotgun (WGS) entry which is preliminary data.</text>
</comment>
<accession>A0AAW1QZT4</accession>
<gene>
    <name evidence="1" type="ORF">WJX74_002430</name>
</gene>
<evidence type="ECO:0008006" key="3">
    <source>
        <dbReference type="Google" id="ProtNLM"/>
    </source>
</evidence>
<keyword evidence="2" id="KW-1185">Reference proteome</keyword>
<proteinExistence type="predicted"/>
<evidence type="ECO:0000313" key="2">
    <source>
        <dbReference type="Proteomes" id="UP001438707"/>
    </source>
</evidence>
<name>A0AAW1QZT4_9CHLO</name>
<dbReference type="InterPro" id="IPR044925">
    <property type="entry name" value="His-Me_finger_sf"/>
</dbReference>
<dbReference type="EMBL" id="JALJOS010000019">
    <property type="protein sequence ID" value="KAK9826977.1"/>
    <property type="molecule type" value="Genomic_DNA"/>
</dbReference>
<organism evidence="1 2">
    <name type="scientific">Apatococcus lobatus</name>
    <dbReference type="NCBI Taxonomy" id="904363"/>
    <lineage>
        <taxon>Eukaryota</taxon>
        <taxon>Viridiplantae</taxon>
        <taxon>Chlorophyta</taxon>
        <taxon>core chlorophytes</taxon>
        <taxon>Trebouxiophyceae</taxon>
        <taxon>Chlorellales</taxon>
        <taxon>Chlorellaceae</taxon>
        <taxon>Apatococcus</taxon>
    </lineage>
</organism>
<protein>
    <recommendedName>
        <fullName evidence="3">HNH endonuclease</fullName>
    </recommendedName>
</protein>
<evidence type="ECO:0000313" key="1">
    <source>
        <dbReference type="EMBL" id="KAK9826977.1"/>
    </source>
</evidence>